<reference evidence="10 11" key="1">
    <citation type="submission" date="2020-02" db="EMBL/GenBank/DDBJ databases">
        <authorList>
            <person name="Zheng R.K."/>
            <person name="Sun C.M."/>
        </authorList>
    </citation>
    <scope>NUCLEOTIDE SEQUENCE [LARGE SCALE GENOMIC DNA]</scope>
    <source>
        <strain evidence="11">rifampicinis</strain>
    </source>
</reference>
<feature type="transmembrane region" description="Helical" evidence="8">
    <location>
        <begin position="91"/>
        <end position="114"/>
    </location>
</feature>
<comment type="subcellular location">
    <subcellularLocation>
        <location evidence="1">Membrane</location>
        <topology evidence="1">Multi-pass membrane protein</topology>
    </subcellularLocation>
</comment>
<dbReference type="GO" id="GO:0020037">
    <property type="term" value="F:heme binding"/>
    <property type="evidence" value="ECO:0007669"/>
    <property type="project" value="InterPro"/>
</dbReference>
<evidence type="ECO:0000313" key="11">
    <source>
        <dbReference type="Proteomes" id="UP000594468"/>
    </source>
</evidence>
<evidence type="ECO:0000256" key="2">
    <source>
        <dbReference type="ARBA" id="ARBA00005840"/>
    </source>
</evidence>
<feature type="transmembrane region" description="Helical" evidence="8">
    <location>
        <begin position="126"/>
        <end position="144"/>
    </location>
</feature>
<evidence type="ECO:0000256" key="7">
    <source>
        <dbReference type="ARBA" id="ARBA00023136"/>
    </source>
</evidence>
<dbReference type="AlphaFoldDB" id="A0A7S8E8C3"/>
<dbReference type="Proteomes" id="UP000594468">
    <property type="component" value="Chromosome"/>
</dbReference>
<accession>A0A7S8E8C3</accession>
<evidence type="ECO:0000256" key="1">
    <source>
        <dbReference type="ARBA" id="ARBA00004141"/>
    </source>
</evidence>
<feature type="transmembrane region" description="Helical" evidence="8">
    <location>
        <begin position="156"/>
        <end position="176"/>
    </location>
</feature>
<evidence type="ECO:0000313" key="10">
    <source>
        <dbReference type="EMBL" id="QPC82133.1"/>
    </source>
</evidence>
<feature type="transmembrane region" description="Helical" evidence="8">
    <location>
        <begin position="208"/>
        <end position="227"/>
    </location>
</feature>
<feature type="domain" description="Cytochrome c assembly protein" evidence="9">
    <location>
        <begin position="23"/>
        <end position="184"/>
    </location>
</feature>
<organism evidence="10 11">
    <name type="scientific">Phototrophicus methaneseepsis</name>
    <dbReference type="NCBI Taxonomy" id="2710758"/>
    <lineage>
        <taxon>Bacteria</taxon>
        <taxon>Bacillati</taxon>
        <taxon>Chloroflexota</taxon>
        <taxon>Candidatus Thermofontia</taxon>
        <taxon>Phototrophicales</taxon>
        <taxon>Phototrophicaceae</taxon>
        <taxon>Phototrophicus</taxon>
    </lineage>
</organism>
<evidence type="ECO:0000256" key="8">
    <source>
        <dbReference type="SAM" id="Phobius"/>
    </source>
</evidence>
<feature type="transmembrane region" description="Helical" evidence="8">
    <location>
        <begin position="20"/>
        <end position="43"/>
    </location>
</feature>
<name>A0A7S8E8C3_9CHLR</name>
<dbReference type="GO" id="GO:0005886">
    <property type="term" value="C:plasma membrane"/>
    <property type="evidence" value="ECO:0007669"/>
    <property type="project" value="TreeGrafter"/>
</dbReference>
<dbReference type="InterPro" id="IPR045062">
    <property type="entry name" value="Cyt_c_biogenesis_CcsA/CcmC"/>
</dbReference>
<proteinExistence type="inferred from homology"/>
<protein>
    <recommendedName>
        <fullName evidence="3">Heme exporter protein C</fullName>
    </recommendedName>
</protein>
<evidence type="ECO:0000256" key="3">
    <source>
        <dbReference type="ARBA" id="ARBA00016463"/>
    </source>
</evidence>
<keyword evidence="11" id="KW-1185">Reference proteome</keyword>
<dbReference type="KEGG" id="pmet:G4Y79_20985"/>
<feature type="transmembrane region" description="Helical" evidence="8">
    <location>
        <begin position="63"/>
        <end position="82"/>
    </location>
</feature>
<dbReference type="EMBL" id="CP062983">
    <property type="protein sequence ID" value="QPC82133.1"/>
    <property type="molecule type" value="Genomic_DNA"/>
</dbReference>
<evidence type="ECO:0000256" key="6">
    <source>
        <dbReference type="ARBA" id="ARBA00022989"/>
    </source>
</evidence>
<dbReference type="Pfam" id="PF01578">
    <property type="entry name" value="Cytochrom_C_asm"/>
    <property type="match status" value="1"/>
</dbReference>
<gene>
    <name evidence="10" type="primary">ccsA</name>
    <name evidence="10" type="ORF">G4Y79_20985</name>
</gene>
<comment type="similarity">
    <text evidence="2">Belongs to the CcmC/CycZ/HelC family.</text>
</comment>
<keyword evidence="4 8" id="KW-0812">Transmembrane</keyword>
<sequence length="248" mass="27714">MSAVINKSKTAAPPTPTPNLLRILTVATLIGLVLVSVLAFYVAGTDIEQGEVQRLFYFHMPSFFGAFVAFSATVVGGIMYLWKREPKWDRLAVAGVEVGFALSVITLATGSIWARPIWNTWWTWDPRLTSAAIMVLTYAAYLMLRAGIDNPDTRRRFASVYGILAFATVLLTLFIIRFREDTIHPVVIGTSPQNAQGTFEATPGVVGALLPNLLFWSTLLPITLMWYRIRLENMLDWVNRQKMEALDA</sequence>
<dbReference type="PANTHER" id="PTHR30071">
    <property type="entry name" value="HEME EXPORTER PROTEIN C"/>
    <property type="match status" value="1"/>
</dbReference>
<keyword evidence="5" id="KW-0201">Cytochrome c-type biogenesis</keyword>
<keyword evidence="7 8" id="KW-0472">Membrane</keyword>
<dbReference type="GO" id="GO:0015232">
    <property type="term" value="F:heme transmembrane transporter activity"/>
    <property type="evidence" value="ECO:0007669"/>
    <property type="project" value="InterPro"/>
</dbReference>
<dbReference type="InterPro" id="IPR002541">
    <property type="entry name" value="Cyt_c_assembly"/>
</dbReference>
<evidence type="ECO:0000256" key="4">
    <source>
        <dbReference type="ARBA" id="ARBA00022692"/>
    </source>
</evidence>
<dbReference type="GO" id="GO:0017004">
    <property type="term" value="P:cytochrome complex assembly"/>
    <property type="evidence" value="ECO:0007669"/>
    <property type="project" value="UniProtKB-KW"/>
</dbReference>
<dbReference type="InterPro" id="IPR003557">
    <property type="entry name" value="Cyt_c_biogenesis_CcmC"/>
</dbReference>
<keyword evidence="6 8" id="KW-1133">Transmembrane helix</keyword>
<dbReference type="PANTHER" id="PTHR30071:SF1">
    <property type="entry name" value="CYTOCHROME B_B6 PROTEIN-RELATED"/>
    <property type="match status" value="1"/>
</dbReference>
<evidence type="ECO:0000259" key="9">
    <source>
        <dbReference type="Pfam" id="PF01578"/>
    </source>
</evidence>
<evidence type="ECO:0000256" key="5">
    <source>
        <dbReference type="ARBA" id="ARBA00022748"/>
    </source>
</evidence>
<dbReference type="RefSeq" id="WP_195170202.1">
    <property type="nucleotide sequence ID" value="NZ_CP062983.1"/>
</dbReference>
<dbReference type="PRINTS" id="PR01386">
    <property type="entry name" value="CCMCBIOGNSIS"/>
</dbReference>